<proteinExistence type="predicted"/>
<dbReference type="GeneID" id="63186160"/>
<evidence type="ECO:0000313" key="3">
    <source>
        <dbReference type="Proteomes" id="UP000663203"/>
    </source>
</evidence>
<dbReference type="AlphaFoldDB" id="A0A8A2VCV3"/>
<accession>A0A8A2VCV3</accession>
<gene>
    <name evidence="2" type="ORF">J0X25_02605</name>
</gene>
<name>A0A8A2VCV3_9EURY</name>
<dbReference type="InterPro" id="IPR002716">
    <property type="entry name" value="PIN_dom"/>
</dbReference>
<dbReference type="RefSeq" id="WP_207289478.1">
    <property type="nucleotide sequence ID" value="NZ_CP071462.1"/>
</dbReference>
<organism evidence="2 3">
    <name type="scientific">Haloterrigena alkaliphila</name>
    <dbReference type="NCBI Taxonomy" id="2816475"/>
    <lineage>
        <taxon>Archaea</taxon>
        <taxon>Methanobacteriati</taxon>
        <taxon>Methanobacteriota</taxon>
        <taxon>Stenosarchaea group</taxon>
        <taxon>Halobacteria</taxon>
        <taxon>Halobacteriales</taxon>
        <taxon>Natrialbaceae</taxon>
        <taxon>Haloterrigena</taxon>
    </lineage>
</organism>
<dbReference type="Proteomes" id="UP000663203">
    <property type="component" value="Chromosome"/>
</dbReference>
<feature type="domain" description="PIN" evidence="1">
    <location>
        <begin position="5"/>
        <end position="131"/>
    </location>
</feature>
<keyword evidence="3" id="KW-1185">Reference proteome</keyword>
<evidence type="ECO:0000259" key="1">
    <source>
        <dbReference type="Pfam" id="PF01850"/>
    </source>
</evidence>
<reference evidence="2 3" key="1">
    <citation type="submission" date="2021-03" db="EMBL/GenBank/DDBJ databases">
        <title>Haloterrigena longa sp. nov. and Haloterrigena limicola sp. nov., extremely halophilic archaea isolated from a salt lake.</title>
        <authorList>
            <person name="Henglin C."/>
        </authorList>
    </citation>
    <scope>NUCLEOTIDE SEQUENCE [LARGE SCALE GENOMIC DNA]</scope>
    <source>
        <strain evidence="2 3">KZCA68</strain>
    </source>
</reference>
<protein>
    <submittedName>
        <fullName evidence="2">PIN domain-containing protein</fullName>
    </submittedName>
</protein>
<dbReference type="Pfam" id="PF01850">
    <property type="entry name" value="PIN"/>
    <property type="match status" value="1"/>
</dbReference>
<dbReference type="InterPro" id="IPR029060">
    <property type="entry name" value="PIN-like_dom_sf"/>
</dbReference>
<sequence length="145" mass="15815">MTETYVFDTEAIIAYLYDEPGRDSVETLLTAVNSGDADGLLTETNAAEVLYLVARFEGVDETPTSASLRTADRDVRALERWGLDLERADWRLAGEVKADGHISLADAHAVALAFEHDATLVVGGDDDFDALPLDIDVLRFRAESV</sequence>
<dbReference type="KEGG" id="hakz:J0X25_02605"/>
<evidence type="ECO:0000313" key="2">
    <source>
        <dbReference type="EMBL" id="QSW99873.1"/>
    </source>
</evidence>
<dbReference type="EMBL" id="CP071462">
    <property type="protein sequence ID" value="QSW99873.1"/>
    <property type="molecule type" value="Genomic_DNA"/>
</dbReference>
<dbReference type="Gene3D" id="3.40.50.1010">
    <property type="entry name" value="5'-nuclease"/>
    <property type="match status" value="1"/>
</dbReference>
<dbReference type="SUPFAM" id="SSF88723">
    <property type="entry name" value="PIN domain-like"/>
    <property type="match status" value="1"/>
</dbReference>